<sequence length="35" mass="3850">DTTDVVKLLDGLDTSTNQKPKHLAQFQVSFESTVS</sequence>
<feature type="non-terminal residue" evidence="1">
    <location>
        <position position="1"/>
    </location>
</feature>
<proteinExistence type="evidence at transcript level"/>
<evidence type="ECO:0000313" key="1">
    <source>
        <dbReference type="EMBL" id="ACJ83824.1"/>
    </source>
</evidence>
<accession>B7FGE7</accession>
<dbReference type="AlphaFoldDB" id="B7FGE7"/>
<protein>
    <submittedName>
        <fullName evidence="1">Uncharacterized protein</fullName>
    </submittedName>
</protein>
<organism evidence="1">
    <name type="scientific">Medicago truncatula</name>
    <name type="common">Barrel medic</name>
    <name type="synonym">Medicago tribuloides</name>
    <dbReference type="NCBI Taxonomy" id="3880"/>
    <lineage>
        <taxon>Eukaryota</taxon>
        <taxon>Viridiplantae</taxon>
        <taxon>Streptophyta</taxon>
        <taxon>Embryophyta</taxon>
        <taxon>Tracheophyta</taxon>
        <taxon>Spermatophyta</taxon>
        <taxon>Magnoliopsida</taxon>
        <taxon>eudicotyledons</taxon>
        <taxon>Gunneridae</taxon>
        <taxon>Pentapetalae</taxon>
        <taxon>rosids</taxon>
        <taxon>fabids</taxon>
        <taxon>Fabales</taxon>
        <taxon>Fabaceae</taxon>
        <taxon>Papilionoideae</taxon>
        <taxon>50 kb inversion clade</taxon>
        <taxon>NPAAA clade</taxon>
        <taxon>Hologalegina</taxon>
        <taxon>IRL clade</taxon>
        <taxon>Trifolieae</taxon>
        <taxon>Medicago</taxon>
    </lineage>
</organism>
<name>B7FGE7_MEDTR</name>
<dbReference type="EMBL" id="BT051160">
    <property type="protein sequence ID" value="ACJ83824.1"/>
    <property type="molecule type" value="mRNA"/>
</dbReference>
<reference evidence="1" key="1">
    <citation type="submission" date="2008-12" db="EMBL/GenBank/DDBJ databases">
        <title>Medicago truncatula full length cdna cloning project.</title>
        <authorList>
            <person name="Moskal W."/>
            <person name="Chan A."/>
            <person name="Cheung F."/>
            <person name="Xiao Y."/>
            <person name="Town C.D."/>
        </authorList>
    </citation>
    <scope>NUCLEOTIDE SEQUENCE</scope>
</reference>